<evidence type="ECO:0008006" key="4">
    <source>
        <dbReference type="Google" id="ProtNLM"/>
    </source>
</evidence>
<keyword evidence="1" id="KW-0472">Membrane</keyword>
<accession>A0ABR7HN54</accession>
<protein>
    <recommendedName>
        <fullName evidence="4">CARDB domain-containing protein</fullName>
    </recommendedName>
</protein>
<evidence type="ECO:0000313" key="3">
    <source>
        <dbReference type="Proteomes" id="UP000636755"/>
    </source>
</evidence>
<evidence type="ECO:0000313" key="2">
    <source>
        <dbReference type="EMBL" id="MBC5728961.1"/>
    </source>
</evidence>
<feature type="transmembrane region" description="Helical" evidence="1">
    <location>
        <begin position="181"/>
        <end position="203"/>
    </location>
</feature>
<evidence type="ECO:0000256" key="1">
    <source>
        <dbReference type="SAM" id="Phobius"/>
    </source>
</evidence>
<proteinExistence type="predicted"/>
<dbReference type="EMBL" id="JACOPS010000005">
    <property type="protein sequence ID" value="MBC5728961.1"/>
    <property type="molecule type" value="Genomic_DNA"/>
</dbReference>
<organism evidence="2 3">
    <name type="scientific">Ruminococcus intestinalis</name>
    <dbReference type="NCBI Taxonomy" id="2763066"/>
    <lineage>
        <taxon>Bacteria</taxon>
        <taxon>Bacillati</taxon>
        <taxon>Bacillota</taxon>
        <taxon>Clostridia</taxon>
        <taxon>Eubacteriales</taxon>
        <taxon>Oscillospiraceae</taxon>
        <taxon>Ruminococcus</taxon>
    </lineage>
</organism>
<keyword evidence="1" id="KW-0812">Transmembrane</keyword>
<dbReference type="RefSeq" id="WP_186936133.1">
    <property type="nucleotide sequence ID" value="NZ_JACOPS010000005.1"/>
</dbReference>
<comment type="caution">
    <text evidence="2">The sequence shown here is derived from an EMBL/GenBank/DDBJ whole genome shotgun (WGS) entry which is preliminary data.</text>
</comment>
<dbReference type="Proteomes" id="UP000636755">
    <property type="component" value="Unassembled WGS sequence"/>
</dbReference>
<keyword evidence="1" id="KW-1133">Transmembrane helix</keyword>
<gene>
    <name evidence="2" type="ORF">H8R91_10615</name>
</gene>
<keyword evidence="3" id="KW-1185">Reference proteome</keyword>
<reference evidence="2 3" key="1">
    <citation type="submission" date="2020-08" db="EMBL/GenBank/DDBJ databases">
        <title>Genome public.</title>
        <authorList>
            <person name="Liu C."/>
            <person name="Sun Q."/>
        </authorList>
    </citation>
    <scope>NUCLEOTIDE SEQUENCE [LARGE SCALE GENOMIC DNA]</scope>
    <source>
        <strain evidence="2 3">NSJ-71</strain>
    </source>
</reference>
<name>A0ABR7HN54_9FIRM</name>
<sequence length="208" mass="23835">MKKINFFFLNRIALIFPILFVFLFLYSATVNAYTDTSKDYEVSVSRAEIQSEYGIVGENSILFDKNTIFPKLGDFKFPGAYAQIYIEVKNAGNSPVTLADLYVEQPSLDYIELIMPEFEKNEILMPNDSSGFSIIVRWRNDSSYNTENKENGNFSFKLLYTSENDKDVINNTSVKTGFEKFEILCLAAVILISFVIYIASSIYKNKLR</sequence>